<name>A0A238ZZN4_9BACT</name>
<protein>
    <submittedName>
        <fullName evidence="1">Gliding motility-associated protein GldC</fullName>
    </submittedName>
</protein>
<dbReference type="Pfam" id="PF19937">
    <property type="entry name" value="GldC-like"/>
    <property type="match status" value="1"/>
</dbReference>
<reference evidence="2" key="1">
    <citation type="submission" date="2017-06" db="EMBL/GenBank/DDBJ databases">
        <authorList>
            <person name="Varghese N."/>
            <person name="Submissions S."/>
        </authorList>
    </citation>
    <scope>NUCLEOTIDE SEQUENCE [LARGE SCALE GENOMIC DNA]</scope>
    <source>
        <strain evidence="2">DSM 28041</strain>
    </source>
</reference>
<evidence type="ECO:0000313" key="2">
    <source>
        <dbReference type="Proteomes" id="UP000198310"/>
    </source>
</evidence>
<organism evidence="1 2">
    <name type="scientific">Hymenobacter mucosus</name>
    <dbReference type="NCBI Taxonomy" id="1411120"/>
    <lineage>
        <taxon>Bacteria</taxon>
        <taxon>Pseudomonadati</taxon>
        <taxon>Bacteroidota</taxon>
        <taxon>Cytophagia</taxon>
        <taxon>Cytophagales</taxon>
        <taxon>Hymenobacteraceae</taxon>
        <taxon>Hymenobacter</taxon>
    </lineage>
</organism>
<proteinExistence type="predicted"/>
<dbReference type="EMBL" id="FZNS01000010">
    <property type="protein sequence ID" value="SNR88857.1"/>
    <property type="molecule type" value="Genomic_DNA"/>
</dbReference>
<dbReference type="Proteomes" id="UP000198310">
    <property type="component" value="Unassembled WGS sequence"/>
</dbReference>
<evidence type="ECO:0000313" key="1">
    <source>
        <dbReference type="EMBL" id="SNR88857.1"/>
    </source>
</evidence>
<keyword evidence="2" id="KW-1185">Reference proteome</keyword>
<dbReference type="RefSeq" id="WP_089333772.1">
    <property type="nucleotide sequence ID" value="NZ_FZNS01000010.1"/>
</dbReference>
<sequence length="111" mass="12429">MKKSELRFTVTLDEQKVPESITWQSSDEAGDQPNEHTAHAVNISIWNKQEAGTMRIGLWTKDMPAAQLKRFYVDTIGALGEDVARATDDTAMADRINELCHQLLQALNTEA</sequence>
<dbReference type="NCBIfam" id="TIGR03515">
    <property type="entry name" value="GldC"/>
    <property type="match status" value="1"/>
</dbReference>
<accession>A0A238ZZN4</accession>
<dbReference type="InterPro" id="IPR019854">
    <property type="entry name" value="Motility-assoc_prot_GldC"/>
</dbReference>
<gene>
    <name evidence="1" type="ORF">SAMN06269173_11099</name>
</gene>
<dbReference type="AlphaFoldDB" id="A0A238ZZN4"/>